<dbReference type="EMBL" id="JH795870">
    <property type="protein sequence ID" value="EJT99264.1"/>
    <property type="molecule type" value="Genomic_DNA"/>
</dbReference>
<organism evidence="1 2">
    <name type="scientific">Dacryopinax primogenitus (strain DJM 731)</name>
    <name type="common">Brown rot fungus</name>
    <dbReference type="NCBI Taxonomy" id="1858805"/>
    <lineage>
        <taxon>Eukaryota</taxon>
        <taxon>Fungi</taxon>
        <taxon>Dikarya</taxon>
        <taxon>Basidiomycota</taxon>
        <taxon>Agaricomycotina</taxon>
        <taxon>Dacrymycetes</taxon>
        <taxon>Dacrymycetales</taxon>
        <taxon>Dacrymycetaceae</taxon>
        <taxon>Dacryopinax</taxon>
    </lineage>
</organism>
<evidence type="ECO:0000313" key="1">
    <source>
        <dbReference type="EMBL" id="EJT99264.1"/>
    </source>
</evidence>
<keyword evidence="2" id="KW-1185">Reference proteome</keyword>
<accession>M5FUT2</accession>
<dbReference type="RefSeq" id="XP_040626162.1">
    <property type="nucleotide sequence ID" value="XM_040771286.1"/>
</dbReference>
<sequence length="167" mass="18896">MATHGKSLHHLQLRVTQVHLAYKFDAKWRGRSAWLVHLRLSAAPLIATPPKAKLTITSEEAPSETPSVWGSGVKPETVPKDFWQYVNSSLNAVKKQHDHNKGKISQYFIEILHKDEDKYQANKEIIGHLHFSKTECPDWQRATEGIGGQWVIKPVVEGINEGEEGEE</sequence>
<name>M5FUT2_DACPD</name>
<dbReference type="Proteomes" id="UP000030653">
    <property type="component" value="Unassembled WGS sequence"/>
</dbReference>
<protein>
    <submittedName>
        <fullName evidence="1">Uncharacterized protein</fullName>
    </submittedName>
</protein>
<gene>
    <name evidence="1" type="ORF">DACRYDRAFT_17455</name>
</gene>
<dbReference type="AlphaFoldDB" id="M5FUT2"/>
<reference evidence="1 2" key="1">
    <citation type="journal article" date="2012" name="Science">
        <title>The Paleozoic origin of enzymatic lignin decomposition reconstructed from 31 fungal genomes.</title>
        <authorList>
            <person name="Floudas D."/>
            <person name="Binder M."/>
            <person name="Riley R."/>
            <person name="Barry K."/>
            <person name="Blanchette R.A."/>
            <person name="Henrissat B."/>
            <person name="Martinez A.T."/>
            <person name="Otillar R."/>
            <person name="Spatafora J.W."/>
            <person name="Yadav J.S."/>
            <person name="Aerts A."/>
            <person name="Benoit I."/>
            <person name="Boyd A."/>
            <person name="Carlson A."/>
            <person name="Copeland A."/>
            <person name="Coutinho P.M."/>
            <person name="de Vries R.P."/>
            <person name="Ferreira P."/>
            <person name="Findley K."/>
            <person name="Foster B."/>
            <person name="Gaskell J."/>
            <person name="Glotzer D."/>
            <person name="Gorecki P."/>
            <person name="Heitman J."/>
            <person name="Hesse C."/>
            <person name="Hori C."/>
            <person name="Igarashi K."/>
            <person name="Jurgens J.A."/>
            <person name="Kallen N."/>
            <person name="Kersten P."/>
            <person name="Kohler A."/>
            <person name="Kuees U."/>
            <person name="Kumar T.K.A."/>
            <person name="Kuo A."/>
            <person name="LaButti K."/>
            <person name="Larrondo L.F."/>
            <person name="Lindquist E."/>
            <person name="Ling A."/>
            <person name="Lombard V."/>
            <person name="Lucas S."/>
            <person name="Lundell T."/>
            <person name="Martin R."/>
            <person name="McLaughlin D.J."/>
            <person name="Morgenstern I."/>
            <person name="Morin E."/>
            <person name="Murat C."/>
            <person name="Nagy L.G."/>
            <person name="Nolan M."/>
            <person name="Ohm R.A."/>
            <person name="Patyshakuliyeva A."/>
            <person name="Rokas A."/>
            <person name="Ruiz-Duenas F.J."/>
            <person name="Sabat G."/>
            <person name="Salamov A."/>
            <person name="Samejima M."/>
            <person name="Schmutz J."/>
            <person name="Slot J.C."/>
            <person name="St John F."/>
            <person name="Stenlid J."/>
            <person name="Sun H."/>
            <person name="Sun S."/>
            <person name="Syed K."/>
            <person name="Tsang A."/>
            <person name="Wiebenga A."/>
            <person name="Young D."/>
            <person name="Pisabarro A."/>
            <person name="Eastwood D.C."/>
            <person name="Martin F."/>
            <person name="Cullen D."/>
            <person name="Grigoriev I.V."/>
            <person name="Hibbett D.S."/>
        </authorList>
    </citation>
    <scope>NUCLEOTIDE SEQUENCE [LARGE SCALE GENOMIC DNA]</scope>
    <source>
        <strain evidence="1 2">DJM-731 SS1</strain>
    </source>
</reference>
<proteinExistence type="predicted"/>
<evidence type="ECO:0000313" key="2">
    <source>
        <dbReference type="Proteomes" id="UP000030653"/>
    </source>
</evidence>
<dbReference type="HOGENOM" id="CLU_1594484_0_0_1"/>
<dbReference type="GeneID" id="63686348"/>